<dbReference type="GO" id="GO:0016651">
    <property type="term" value="F:oxidoreductase activity, acting on NAD(P)H"/>
    <property type="evidence" value="ECO:0007669"/>
    <property type="project" value="InterPro"/>
</dbReference>
<dbReference type="InterPro" id="IPR020843">
    <property type="entry name" value="ER"/>
</dbReference>
<name>A0A6A5ZBY2_9PLEO</name>
<accession>A0A6A5ZBY2</accession>
<dbReference type="InterPro" id="IPR013149">
    <property type="entry name" value="ADH-like_C"/>
</dbReference>
<evidence type="ECO:0000313" key="5">
    <source>
        <dbReference type="EMBL" id="KAF2116443.1"/>
    </source>
</evidence>
<keyword evidence="3" id="KW-0560">Oxidoreductase</keyword>
<comment type="similarity">
    <text evidence="1">Belongs to the zinc-containing alcohol dehydrogenase family.</text>
</comment>
<evidence type="ECO:0000256" key="2">
    <source>
        <dbReference type="ARBA" id="ARBA00011245"/>
    </source>
</evidence>
<dbReference type="Proteomes" id="UP000799770">
    <property type="component" value="Unassembled WGS sequence"/>
</dbReference>
<feature type="domain" description="Enoyl reductase (ER)" evidence="4">
    <location>
        <begin position="10"/>
        <end position="348"/>
    </location>
</feature>
<reference evidence="5" key="1">
    <citation type="journal article" date="2020" name="Stud. Mycol.">
        <title>101 Dothideomycetes genomes: a test case for predicting lifestyles and emergence of pathogens.</title>
        <authorList>
            <person name="Haridas S."/>
            <person name="Albert R."/>
            <person name="Binder M."/>
            <person name="Bloem J."/>
            <person name="Labutti K."/>
            <person name="Salamov A."/>
            <person name="Andreopoulos B."/>
            <person name="Baker S."/>
            <person name="Barry K."/>
            <person name="Bills G."/>
            <person name="Bluhm B."/>
            <person name="Cannon C."/>
            <person name="Castanera R."/>
            <person name="Culley D."/>
            <person name="Daum C."/>
            <person name="Ezra D."/>
            <person name="Gonzalez J."/>
            <person name="Henrissat B."/>
            <person name="Kuo A."/>
            <person name="Liang C."/>
            <person name="Lipzen A."/>
            <person name="Lutzoni F."/>
            <person name="Magnuson J."/>
            <person name="Mondo S."/>
            <person name="Nolan M."/>
            <person name="Ohm R."/>
            <person name="Pangilinan J."/>
            <person name="Park H.-J."/>
            <person name="Ramirez L."/>
            <person name="Alfaro M."/>
            <person name="Sun H."/>
            <person name="Tritt A."/>
            <person name="Yoshinaga Y."/>
            <person name="Zwiers L.-H."/>
            <person name="Turgeon B."/>
            <person name="Goodwin S."/>
            <person name="Spatafora J."/>
            <person name="Crous P."/>
            <person name="Grigoriev I."/>
        </authorList>
    </citation>
    <scope>NUCLEOTIDE SEQUENCE</scope>
    <source>
        <strain evidence="5">CBS 627.86</strain>
    </source>
</reference>
<dbReference type="InterPro" id="IPR047122">
    <property type="entry name" value="Trans-enoyl_RdTase-like"/>
</dbReference>
<dbReference type="PANTHER" id="PTHR45348:SF2">
    <property type="entry name" value="ZINC-TYPE ALCOHOL DEHYDROGENASE-LIKE PROTEIN C2E1P3.01"/>
    <property type="match status" value="1"/>
</dbReference>
<dbReference type="OrthoDB" id="48317at2759"/>
<dbReference type="CDD" id="cd08249">
    <property type="entry name" value="enoyl_reductase_like"/>
    <property type="match status" value="1"/>
</dbReference>
<evidence type="ECO:0000256" key="3">
    <source>
        <dbReference type="ARBA" id="ARBA00023002"/>
    </source>
</evidence>
<dbReference type="Pfam" id="PF00107">
    <property type="entry name" value="ADH_zinc_N"/>
    <property type="match status" value="1"/>
</dbReference>
<proteinExistence type="inferred from homology"/>
<dbReference type="InterPro" id="IPR013154">
    <property type="entry name" value="ADH-like_N"/>
</dbReference>
<dbReference type="Gene3D" id="3.40.50.720">
    <property type="entry name" value="NAD(P)-binding Rossmann-like Domain"/>
    <property type="match status" value="1"/>
</dbReference>
<dbReference type="SUPFAM" id="SSF50129">
    <property type="entry name" value="GroES-like"/>
    <property type="match status" value="1"/>
</dbReference>
<evidence type="ECO:0000313" key="6">
    <source>
        <dbReference type="Proteomes" id="UP000799770"/>
    </source>
</evidence>
<evidence type="ECO:0000259" key="4">
    <source>
        <dbReference type="SMART" id="SM00829"/>
    </source>
</evidence>
<keyword evidence="6" id="KW-1185">Reference proteome</keyword>
<dbReference type="EMBL" id="ML977321">
    <property type="protein sequence ID" value="KAF2116443.1"/>
    <property type="molecule type" value="Genomic_DNA"/>
</dbReference>
<dbReference type="SUPFAM" id="SSF51735">
    <property type="entry name" value="NAD(P)-binding Rossmann-fold domains"/>
    <property type="match status" value="1"/>
</dbReference>
<dbReference type="Pfam" id="PF08240">
    <property type="entry name" value="ADH_N"/>
    <property type="match status" value="1"/>
</dbReference>
<evidence type="ECO:0000256" key="1">
    <source>
        <dbReference type="ARBA" id="ARBA00008072"/>
    </source>
</evidence>
<gene>
    <name evidence="5" type="ORF">BDV96DRAFT_658725</name>
</gene>
<organism evidence="5 6">
    <name type="scientific">Lophiotrema nucula</name>
    <dbReference type="NCBI Taxonomy" id="690887"/>
    <lineage>
        <taxon>Eukaryota</taxon>
        <taxon>Fungi</taxon>
        <taxon>Dikarya</taxon>
        <taxon>Ascomycota</taxon>
        <taxon>Pezizomycotina</taxon>
        <taxon>Dothideomycetes</taxon>
        <taxon>Pleosporomycetidae</taxon>
        <taxon>Pleosporales</taxon>
        <taxon>Lophiotremataceae</taxon>
        <taxon>Lophiotrema</taxon>
    </lineage>
</organism>
<dbReference type="PANTHER" id="PTHR45348">
    <property type="entry name" value="HYPOTHETICAL OXIDOREDUCTASE (EUROFUNG)"/>
    <property type="match status" value="1"/>
</dbReference>
<sequence length="350" mass="37185">MANQAAWIPSAKAQLEIKYAPLPKPQANEVLIQNKVVAINPIDYKIQQYGAIIQNYPAILGFESSGIVQAVGSAVTRFKKADRVAALSVSIRTNNTANASFQTYMTAPENVVACIPDSLPFTNAAVLPLGLATAAAGLYQPEYLHLTPPSNTATPGPEEKSKEKVVLIWGGSSAVGSSCIQLCATAGLFVLTTCSSKNFDYVRDLGADLVFDYTSPSVVEDIISAIEASGKRIVAVYDTISSEDTAKQSAEVLHRFGGGRMAATGPQYPATLLLGDVERFFVQIPGTKSDGTAQVWMEVWREFMEEGLRSGKLRAKPEPIVKEGGLGGVQGAMDVLREGGVSAAKIVVTL</sequence>
<dbReference type="InterPro" id="IPR036291">
    <property type="entry name" value="NAD(P)-bd_dom_sf"/>
</dbReference>
<comment type="subunit">
    <text evidence="2">Monomer.</text>
</comment>
<dbReference type="AlphaFoldDB" id="A0A6A5ZBY2"/>
<dbReference type="SMART" id="SM00829">
    <property type="entry name" value="PKS_ER"/>
    <property type="match status" value="1"/>
</dbReference>
<dbReference type="InterPro" id="IPR011032">
    <property type="entry name" value="GroES-like_sf"/>
</dbReference>
<dbReference type="Gene3D" id="3.90.180.10">
    <property type="entry name" value="Medium-chain alcohol dehydrogenases, catalytic domain"/>
    <property type="match status" value="1"/>
</dbReference>
<protein>
    <submittedName>
        <fullName evidence="5">Oxidoreductase</fullName>
    </submittedName>
</protein>